<dbReference type="GO" id="GO:0045292">
    <property type="term" value="P:mRNA cis splicing, via spliceosome"/>
    <property type="evidence" value="ECO:0007669"/>
    <property type="project" value="TreeGrafter"/>
</dbReference>
<reference evidence="6 7" key="1">
    <citation type="submission" date="2019-07" db="EMBL/GenBank/DDBJ databases">
        <title>Rhodotorula toruloides NBRC10032 genome sequencing.</title>
        <authorList>
            <person name="Shida Y."/>
            <person name="Takaku H."/>
            <person name="Ogasawara W."/>
            <person name="Mori K."/>
        </authorList>
    </citation>
    <scope>NUCLEOTIDE SEQUENCE [LARGE SCALE GENOMIC DNA]</scope>
    <source>
        <strain evidence="6 7">NBRC10032</strain>
    </source>
</reference>
<dbReference type="EMBL" id="BJWK01000014">
    <property type="protein sequence ID" value="GEM11184.1"/>
    <property type="molecule type" value="Genomic_DNA"/>
</dbReference>
<comment type="caution">
    <text evidence="6">The sequence shown here is derived from an EMBL/GenBank/DDBJ whole genome shotgun (WGS) entry which is preliminary data.</text>
</comment>
<evidence type="ECO:0000256" key="2">
    <source>
        <dbReference type="ARBA" id="ARBA00004496"/>
    </source>
</evidence>
<keyword evidence="3" id="KW-0963">Cytoplasm</keyword>
<dbReference type="GO" id="GO:0000387">
    <property type="term" value="P:spliceosomal snRNP assembly"/>
    <property type="evidence" value="ECO:0007669"/>
    <property type="project" value="TreeGrafter"/>
</dbReference>
<dbReference type="InterPro" id="IPR011993">
    <property type="entry name" value="PH-like_dom_sf"/>
</dbReference>
<feature type="region of interest" description="Disordered" evidence="5">
    <location>
        <begin position="223"/>
        <end position="268"/>
    </location>
</feature>
<protein>
    <recommendedName>
        <fullName evidence="8">Regulator of volume decrease after cellular swelling-domain containing protein</fullName>
    </recommendedName>
</protein>
<accession>A0A511KNT3</accession>
<keyword evidence="4" id="KW-0539">Nucleus</keyword>
<dbReference type="Gene3D" id="2.30.29.30">
    <property type="entry name" value="Pleckstrin-homology domain (PH domain)/Phosphotyrosine-binding domain (PTB)"/>
    <property type="match status" value="1"/>
</dbReference>
<dbReference type="Pfam" id="PF03517">
    <property type="entry name" value="Voldacs"/>
    <property type="match status" value="1"/>
</dbReference>
<name>A0A511KNT3_RHOTO</name>
<dbReference type="PANTHER" id="PTHR21399">
    <property type="entry name" value="CHLORIDE CONDUCTANCE REGULATORY PROTEIN ICLN"/>
    <property type="match status" value="1"/>
</dbReference>
<sequence>MPIKLIASPPEALSRDELAAISQSTPSTFEGIPPLTRHHEAQGVRIRIEPAFEGFSGDGLEGALWVTEGALSFFSAASSTGLTIPYPHITLHAVSREPAPTSTSSEAQTNGSAAPATGGACIYCQLEEHEEIAEDDEGGEMREMWITPEDESSVDRIFSALSLCASLHPSASDSLTQPSVIPASAHASSSAADSSQASLFASMGLDPSSMVYATLDGGIAGPGLAMMGEEEGQWDDVEEGAGQEQAESSAGRTRSDFVNEGRARGAPY</sequence>
<feature type="compositionally biased region" description="Basic and acidic residues" evidence="5">
    <location>
        <begin position="253"/>
        <end position="268"/>
    </location>
</feature>
<dbReference type="GO" id="GO:0005829">
    <property type="term" value="C:cytosol"/>
    <property type="evidence" value="ECO:0007669"/>
    <property type="project" value="TreeGrafter"/>
</dbReference>
<dbReference type="GO" id="GO:0034715">
    <property type="term" value="C:pICln-Sm protein complex"/>
    <property type="evidence" value="ECO:0007669"/>
    <property type="project" value="TreeGrafter"/>
</dbReference>
<evidence type="ECO:0008006" key="8">
    <source>
        <dbReference type="Google" id="ProtNLM"/>
    </source>
</evidence>
<feature type="region of interest" description="Disordered" evidence="5">
    <location>
        <begin position="96"/>
        <end position="115"/>
    </location>
</feature>
<proteinExistence type="predicted"/>
<dbReference type="OrthoDB" id="19714at2759"/>
<feature type="compositionally biased region" description="Polar residues" evidence="5">
    <location>
        <begin position="100"/>
        <end position="112"/>
    </location>
</feature>
<evidence type="ECO:0000313" key="6">
    <source>
        <dbReference type="EMBL" id="GEM11184.1"/>
    </source>
</evidence>
<dbReference type="Proteomes" id="UP000321518">
    <property type="component" value="Unassembled WGS sequence"/>
</dbReference>
<evidence type="ECO:0000313" key="7">
    <source>
        <dbReference type="Proteomes" id="UP000321518"/>
    </source>
</evidence>
<dbReference type="GO" id="GO:0005681">
    <property type="term" value="C:spliceosomal complex"/>
    <property type="evidence" value="ECO:0007669"/>
    <property type="project" value="TreeGrafter"/>
</dbReference>
<evidence type="ECO:0000256" key="5">
    <source>
        <dbReference type="SAM" id="MobiDB-lite"/>
    </source>
</evidence>
<organism evidence="6 7">
    <name type="scientific">Rhodotorula toruloides</name>
    <name type="common">Yeast</name>
    <name type="synonym">Rhodosporidium toruloides</name>
    <dbReference type="NCBI Taxonomy" id="5286"/>
    <lineage>
        <taxon>Eukaryota</taxon>
        <taxon>Fungi</taxon>
        <taxon>Dikarya</taxon>
        <taxon>Basidiomycota</taxon>
        <taxon>Pucciniomycotina</taxon>
        <taxon>Microbotryomycetes</taxon>
        <taxon>Sporidiobolales</taxon>
        <taxon>Sporidiobolaceae</taxon>
        <taxon>Rhodotorula</taxon>
    </lineage>
</organism>
<evidence type="ECO:0000256" key="4">
    <source>
        <dbReference type="ARBA" id="ARBA00023242"/>
    </source>
</evidence>
<dbReference type="PANTHER" id="PTHR21399:SF0">
    <property type="entry name" value="METHYLOSOME SUBUNIT PICLN"/>
    <property type="match status" value="1"/>
</dbReference>
<evidence type="ECO:0000256" key="1">
    <source>
        <dbReference type="ARBA" id="ARBA00004123"/>
    </source>
</evidence>
<dbReference type="AlphaFoldDB" id="A0A511KNT3"/>
<gene>
    <name evidence="6" type="ORF">Rt10032_c14g5201</name>
</gene>
<comment type="subcellular location">
    <subcellularLocation>
        <location evidence="2">Cytoplasm</location>
    </subcellularLocation>
    <subcellularLocation>
        <location evidence="1">Nucleus</location>
    </subcellularLocation>
</comment>
<dbReference type="InterPro" id="IPR039924">
    <property type="entry name" value="ICln/Lot5/Saf5"/>
</dbReference>
<feature type="compositionally biased region" description="Acidic residues" evidence="5">
    <location>
        <begin position="228"/>
        <end position="241"/>
    </location>
</feature>
<evidence type="ECO:0000256" key="3">
    <source>
        <dbReference type="ARBA" id="ARBA00022490"/>
    </source>
</evidence>